<proteinExistence type="predicted"/>
<keyword evidence="1" id="KW-1133">Transmembrane helix</keyword>
<dbReference type="Pfam" id="PF13163">
    <property type="entry name" value="DUF3999"/>
    <property type="match status" value="1"/>
</dbReference>
<dbReference type="AlphaFoldDB" id="A0A9X4H5E7"/>
<keyword evidence="2" id="KW-0732">Signal</keyword>
<feature type="transmembrane region" description="Helical" evidence="1">
    <location>
        <begin position="398"/>
        <end position="416"/>
    </location>
</feature>
<accession>A0A9X4H5E7</accession>
<organism evidence="3 4">
    <name type="scientific">Pelotomaculum isophthalicicum JI</name>
    <dbReference type="NCBI Taxonomy" id="947010"/>
    <lineage>
        <taxon>Bacteria</taxon>
        <taxon>Bacillati</taxon>
        <taxon>Bacillota</taxon>
        <taxon>Clostridia</taxon>
        <taxon>Eubacteriales</taxon>
        <taxon>Desulfotomaculaceae</taxon>
        <taxon>Pelotomaculum</taxon>
    </lineage>
</organism>
<reference evidence="3" key="1">
    <citation type="submission" date="2022-02" db="EMBL/GenBank/DDBJ databases">
        <authorList>
            <person name="Leng L."/>
        </authorList>
    </citation>
    <scope>NUCLEOTIDE SEQUENCE</scope>
    <source>
        <strain evidence="3">JI</strain>
    </source>
</reference>
<keyword evidence="1" id="KW-0812">Transmembrane</keyword>
<comment type="caution">
    <text evidence="3">The sequence shown here is derived from an EMBL/GenBank/DDBJ whole genome shotgun (WGS) entry which is preliminary data.</text>
</comment>
<feature type="signal peptide" evidence="2">
    <location>
        <begin position="1"/>
        <end position="21"/>
    </location>
</feature>
<dbReference type="InterPro" id="IPR025060">
    <property type="entry name" value="DUF3999"/>
</dbReference>
<gene>
    <name evidence="3" type="ORF">L7E55_08605</name>
</gene>
<evidence type="ECO:0000256" key="1">
    <source>
        <dbReference type="SAM" id="Phobius"/>
    </source>
</evidence>
<sequence>MTRRIFLATAIIFLLAFPACAGLQTQSWQYNKQVQPVNDGFALIDLDQEVLRHTRDDLADIRLSDGEGQEVPYQILQPEPDQEKTYPAQLIDKVVRPNEFSSVTLDVQNGNNLHNRIVLDLESKEDYLRDVKIEGSEDNRTWNLVGTVKVFCVYPNNRQNDLNYFPASFRYMKVSIDCRGKEPLTIRDARIKYVRPDVQSLVQNSSIKYKGPDPSGGRPEITVPATLITNRTDPKTNKTELLLDLGTKGYEINHIDLQVNGINFDRLVEYYDSNDGSNWNRIGSERIYQHKWTDYEALKNKLTVNRNMGRYVKLAVNNQDNPPLNVESVVVWGDSPKILADLRTGSYTLWYGNPDGKAPQYDLSHFSQLIDKNKLAVIQPGQESINANYHPKLTDNRWVLNTVTIIAALVIGLLILKNMKAKA</sequence>
<dbReference type="RefSeq" id="WP_277443739.1">
    <property type="nucleotide sequence ID" value="NZ_JAKOAV010000013.1"/>
</dbReference>
<keyword evidence="1" id="KW-0472">Membrane</keyword>
<name>A0A9X4H5E7_9FIRM</name>
<protein>
    <submittedName>
        <fullName evidence="3">DUF3999 domain-containing protein</fullName>
    </submittedName>
</protein>
<dbReference type="Proteomes" id="UP001154312">
    <property type="component" value="Unassembled WGS sequence"/>
</dbReference>
<evidence type="ECO:0000313" key="4">
    <source>
        <dbReference type="Proteomes" id="UP001154312"/>
    </source>
</evidence>
<keyword evidence="4" id="KW-1185">Reference proteome</keyword>
<evidence type="ECO:0000256" key="2">
    <source>
        <dbReference type="SAM" id="SignalP"/>
    </source>
</evidence>
<feature type="chain" id="PRO_5040731033" evidence="2">
    <location>
        <begin position="22"/>
        <end position="423"/>
    </location>
</feature>
<evidence type="ECO:0000313" key="3">
    <source>
        <dbReference type="EMBL" id="MDF9408417.1"/>
    </source>
</evidence>
<dbReference type="EMBL" id="JAKOAV010000013">
    <property type="protein sequence ID" value="MDF9408417.1"/>
    <property type="molecule type" value="Genomic_DNA"/>
</dbReference>